<feature type="region of interest" description="Disordered" evidence="1">
    <location>
        <begin position="254"/>
        <end position="280"/>
    </location>
</feature>
<evidence type="ECO:0000256" key="1">
    <source>
        <dbReference type="SAM" id="MobiDB-lite"/>
    </source>
</evidence>
<accession>E4XZD5</accession>
<dbReference type="SUPFAM" id="SSF50965">
    <property type="entry name" value="Galactose oxidase, central domain"/>
    <property type="match status" value="2"/>
</dbReference>
<dbReference type="Gene3D" id="2.120.10.80">
    <property type="entry name" value="Kelch-type beta propeller"/>
    <property type="match status" value="2"/>
</dbReference>
<feature type="compositionally biased region" description="Basic and acidic residues" evidence="1">
    <location>
        <begin position="258"/>
        <end position="267"/>
    </location>
</feature>
<protein>
    <submittedName>
        <fullName evidence="2">Uncharacterized protein</fullName>
    </submittedName>
</protein>
<dbReference type="AlphaFoldDB" id="E4XZD5"/>
<proteinExistence type="predicted"/>
<evidence type="ECO:0000313" key="2">
    <source>
        <dbReference type="EMBL" id="CBY14998.1"/>
    </source>
</evidence>
<reference evidence="2" key="1">
    <citation type="journal article" date="2010" name="Science">
        <title>Plasticity of animal genome architecture unmasked by rapid evolution of a pelagic tunicate.</title>
        <authorList>
            <person name="Denoeud F."/>
            <person name="Henriet S."/>
            <person name="Mungpakdee S."/>
            <person name="Aury J.M."/>
            <person name="Da Silva C."/>
            <person name="Brinkmann H."/>
            <person name="Mikhaleva J."/>
            <person name="Olsen L.C."/>
            <person name="Jubin C."/>
            <person name="Canestro C."/>
            <person name="Bouquet J.M."/>
            <person name="Danks G."/>
            <person name="Poulain J."/>
            <person name="Campsteijn C."/>
            <person name="Adamski M."/>
            <person name="Cross I."/>
            <person name="Yadetie F."/>
            <person name="Muffato M."/>
            <person name="Louis A."/>
            <person name="Butcher S."/>
            <person name="Tsagkogeorga G."/>
            <person name="Konrad A."/>
            <person name="Singh S."/>
            <person name="Jensen M.F."/>
            <person name="Cong E.H."/>
            <person name="Eikeseth-Otteraa H."/>
            <person name="Noel B."/>
            <person name="Anthouard V."/>
            <person name="Porcel B.M."/>
            <person name="Kachouri-Lafond R."/>
            <person name="Nishino A."/>
            <person name="Ugolini M."/>
            <person name="Chourrout P."/>
            <person name="Nishida H."/>
            <person name="Aasland R."/>
            <person name="Huzurbazar S."/>
            <person name="Westhof E."/>
            <person name="Delsuc F."/>
            <person name="Lehrach H."/>
            <person name="Reinhardt R."/>
            <person name="Weissenbach J."/>
            <person name="Roy S.W."/>
            <person name="Artiguenave F."/>
            <person name="Postlethwait J.H."/>
            <person name="Manak J.R."/>
            <person name="Thompson E.M."/>
            <person name="Jaillon O."/>
            <person name="Du Pasquier L."/>
            <person name="Boudinot P."/>
            <person name="Liberles D.A."/>
            <person name="Volff J.N."/>
            <person name="Philippe H."/>
            <person name="Lenhard B."/>
            <person name="Roest Crollius H."/>
            <person name="Wincker P."/>
            <person name="Chourrout D."/>
        </authorList>
    </citation>
    <scope>NUCLEOTIDE SEQUENCE [LARGE SCALE GENOMIC DNA]</scope>
</reference>
<dbReference type="InterPro" id="IPR015915">
    <property type="entry name" value="Kelch-typ_b-propeller"/>
</dbReference>
<sequence length="1100" mass="125102">MCTPNIDCHNLCYASYSQQLFLCPCFGKESDVFILVIPYYVDESYMQSGDGISQISATINAPENNYANEAAHALVNGKLHIFGGYYDGTKIARLDDCTLNELTVRLNEERKYGHAALSIENGKKALICFGGSGEIRKTCEIFDGSTTVSTFASDSTHEFGGLGLYKNQPASVGCKYEEHQKAEMLSATGWTALPDHPKRISDHSLVGLENHSMLLIGGYDYGNGNAAQSGIWQLKDENWNQIGDLLQQRTPAITTTMRKNEDGKSDSESSSTSDEIRSMNGRRKRDFDYENFNSFENQENVDFDSENFFNITEDEFKLVDRTAAFHFIFVTKKNELGEIIYEDRIAETLDFLLSETEYKISVFQKPAADSKLKQTLSKFGATFPEIESDDELIGNFEKLVCKNPSDDVVTDKQCDDRVLLKIFIDDSVDELFQLEKAAFQIVKNFKSSNIDLNFLASGLKFEHLQSENQVLESLYSAKKNIRAAKLKQCDEIIKTFNSSMTTSIRFYDPDLIVKQFFFLITTQNGFRRLSDCIIGDENIPDRAAHVSQNSEIRLIKTENLFAIVVDSENSKCAETTPLSNQFANVFNVAAENLNYELAFKIEQNICRFKQNNLEKRLKQTCSMKEDLNLIISIDISIQSREYYRSYYTVIIQEIIRAFEFKWDELNLNNERLKSRIQVFGIKKPRRNIQKIKLFDTIDFSTPLENSSAKLENWLNSAELAIMNPQITQSSGMTPKADDVVAFLRKFYEEEKRKVANVKIVHLQNTDLNKIEEKRQRRSTLESDQTDFSRQILIATSDTNFQAFERSHFLGMDIFVDVWSTIDKINKFICEKETEIAFSDSSRCYAALETFGSQSLNNYAYYAAYALVNGKLHIFGGYPDFTKITRLDDCTLNELKVRLNEERKYGHAALSIENGIKVLICFGNFDDILKTCEIFDGSTTVSTFAADWTHTYGGLGLYKNQPTSVGCRDETHQKAETLSATGWTALPNHPKRISRHSLVGLENQSMLLIGGYDFGNGGGLQSGIWQLKDENWNKIGQLLQANYQGSAIYIGRSIYYFGYESNAIERLDFNQDEDLQTVEEIGKQSSFYLPVLFHTVSDYCI</sequence>
<dbReference type="OrthoDB" id="45365at2759"/>
<dbReference type="Proteomes" id="UP000001307">
    <property type="component" value="Unassembled WGS sequence"/>
</dbReference>
<organism evidence="2">
    <name type="scientific">Oikopleura dioica</name>
    <name type="common">Tunicate</name>
    <dbReference type="NCBI Taxonomy" id="34765"/>
    <lineage>
        <taxon>Eukaryota</taxon>
        <taxon>Metazoa</taxon>
        <taxon>Chordata</taxon>
        <taxon>Tunicata</taxon>
        <taxon>Appendicularia</taxon>
        <taxon>Copelata</taxon>
        <taxon>Oikopleuridae</taxon>
        <taxon>Oikopleura</taxon>
    </lineage>
</organism>
<dbReference type="InParanoid" id="E4XZD5"/>
<gene>
    <name evidence="2" type="ORF">GSOID_T00010100001</name>
</gene>
<evidence type="ECO:0000313" key="3">
    <source>
        <dbReference type="Proteomes" id="UP000001307"/>
    </source>
</evidence>
<dbReference type="EMBL" id="FN653398">
    <property type="protein sequence ID" value="CBY14998.1"/>
    <property type="molecule type" value="Genomic_DNA"/>
</dbReference>
<name>E4XZD5_OIKDI</name>
<keyword evidence="3" id="KW-1185">Reference proteome</keyword>
<dbReference type="InterPro" id="IPR011043">
    <property type="entry name" value="Gal_Oxase/kelch_b-propeller"/>
</dbReference>